<reference evidence="7 8" key="1">
    <citation type="journal article" date="2017" name="Nature">
        <title>The Apostasia genome and the evolution of orchids.</title>
        <authorList>
            <person name="Zhang G.Q."/>
            <person name="Liu K.W."/>
            <person name="Li Z."/>
            <person name="Lohaus R."/>
            <person name="Hsiao Y.Y."/>
            <person name="Niu S.C."/>
            <person name="Wang J.Y."/>
            <person name="Lin Y.C."/>
            <person name="Xu Q."/>
            <person name="Chen L.J."/>
            <person name="Yoshida K."/>
            <person name="Fujiwara S."/>
            <person name="Wang Z.W."/>
            <person name="Zhang Y.Q."/>
            <person name="Mitsuda N."/>
            <person name="Wang M."/>
            <person name="Liu G.H."/>
            <person name="Pecoraro L."/>
            <person name="Huang H.X."/>
            <person name="Xiao X.J."/>
            <person name="Lin M."/>
            <person name="Wu X.Y."/>
            <person name="Wu W.L."/>
            <person name="Chen Y.Y."/>
            <person name="Chang S.B."/>
            <person name="Sakamoto S."/>
            <person name="Ohme-Takagi M."/>
            <person name="Yagi M."/>
            <person name="Zeng S.J."/>
            <person name="Shen C.Y."/>
            <person name="Yeh C.M."/>
            <person name="Luo Y.B."/>
            <person name="Tsai W.C."/>
            <person name="Van de Peer Y."/>
            <person name="Liu Z.J."/>
        </authorList>
    </citation>
    <scope>NUCLEOTIDE SEQUENCE [LARGE SCALE GENOMIC DNA]</scope>
    <source>
        <strain evidence="8">cv. Shenzhen</strain>
        <tissue evidence="7">Stem</tissue>
    </source>
</reference>
<name>A0A2I0AGI2_9ASPA</name>
<organism evidence="7 8">
    <name type="scientific">Apostasia shenzhenica</name>
    <dbReference type="NCBI Taxonomy" id="1088818"/>
    <lineage>
        <taxon>Eukaryota</taxon>
        <taxon>Viridiplantae</taxon>
        <taxon>Streptophyta</taxon>
        <taxon>Embryophyta</taxon>
        <taxon>Tracheophyta</taxon>
        <taxon>Spermatophyta</taxon>
        <taxon>Magnoliopsida</taxon>
        <taxon>Liliopsida</taxon>
        <taxon>Asparagales</taxon>
        <taxon>Orchidaceae</taxon>
        <taxon>Apostasioideae</taxon>
        <taxon>Apostasia</taxon>
    </lineage>
</organism>
<proteinExistence type="predicted"/>
<dbReference type="EMBL" id="KZ451982">
    <property type="protein sequence ID" value="PKA54638.1"/>
    <property type="molecule type" value="Genomic_DNA"/>
</dbReference>
<dbReference type="OrthoDB" id="6359816at2759"/>
<dbReference type="STRING" id="1088818.A0A2I0AGI2"/>
<dbReference type="PANTHER" id="PTHR46287">
    <property type="entry name" value="BTB/POZ AND TAZ DOMAIN-CONTAINING PROTEIN 3-RELATED"/>
    <property type="match status" value="1"/>
</dbReference>
<evidence type="ECO:0000256" key="5">
    <source>
        <dbReference type="ARBA" id="ARBA00022833"/>
    </source>
</evidence>
<evidence type="ECO:0000313" key="7">
    <source>
        <dbReference type="EMBL" id="PKA54638.1"/>
    </source>
</evidence>
<keyword evidence="2" id="KW-0479">Metal-binding</keyword>
<comment type="pathway">
    <text evidence="1">Protein modification; protein ubiquitination.</text>
</comment>
<dbReference type="CDD" id="cd14733">
    <property type="entry name" value="BACK"/>
    <property type="match status" value="1"/>
</dbReference>
<dbReference type="Proteomes" id="UP000236161">
    <property type="component" value="Unassembled WGS sequence"/>
</dbReference>
<sequence>MKQVLVPEPEFLRRWEEAVAANANATSAPPDVQILTSGLRRIPAHSRILASVSPVLESVMDRPAKRGNSEKVIPILGVPCDAVVAFLRFLYSGGRRWDVVEEEEMMERCGVQLLVLSHVYQVRWLKRACEEGLAARLTPEAVVDVLQLARQCDAAWLRVRCMKLIEKDFATVQKTEAWRFLQAHDPWLELDILQFIHETDLRQRRRRRKREEQRAYLQLSEAMECLVHISTEGCTDVGADRSCRRPCAAYASCRPIQLLLLHFASCGSNRATCPRCRRTWQLLRLHSAVCTALDQSSCRVPLCRCCVCVNL</sequence>
<dbReference type="GO" id="GO:0006355">
    <property type="term" value="P:regulation of DNA-templated transcription"/>
    <property type="evidence" value="ECO:0007669"/>
    <property type="project" value="UniProtKB-ARBA"/>
</dbReference>
<dbReference type="SUPFAM" id="SSF57933">
    <property type="entry name" value="TAZ domain"/>
    <property type="match status" value="1"/>
</dbReference>
<evidence type="ECO:0000259" key="6">
    <source>
        <dbReference type="PROSITE" id="PS50097"/>
    </source>
</evidence>
<dbReference type="InterPro" id="IPR044513">
    <property type="entry name" value="BT1/2/3/4/5"/>
</dbReference>
<dbReference type="GO" id="GO:0005634">
    <property type="term" value="C:nucleus"/>
    <property type="evidence" value="ECO:0007669"/>
    <property type="project" value="TreeGrafter"/>
</dbReference>
<dbReference type="SUPFAM" id="SSF54695">
    <property type="entry name" value="POZ domain"/>
    <property type="match status" value="1"/>
</dbReference>
<dbReference type="AlphaFoldDB" id="A0A2I0AGI2"/>
<keyword evidence="4" id="KW-0833">Ubl conjugation pathway</keyword>
<keyword evidence="5" id="KW-0862">Zinc</keyword>
<dbReference type="Gene3D" id="1.25.40.420">
    <property type="match status" value="1"/>
</dbReference>
<evidence type="ECO:0000256" key="2">
    <source>
        <dbReference type="ARBA" id="ARBA00022723"/>
    </source>
</evidence>
<gene>
    <name evidence="7" type="primary">BT1</name>
    <name evidence="7" type="ORF">AXF42_Ash000473</name>
</gene>
<dbReference type="Gene3D" id="1.20.1020.10">
    <property type="entry name" value="TAZ domain"/>
    <property type="match status" value="1"/>
</dbReference>
<dbReference type="GO" id="GO:0042542">
    <property type="term" value="P:response to hydrogen peroxide"/>
    <property type="evidence" value="ECO:0007669"/>
    <property type="project" value="UniProtKB-ARBA"/>
</dbReference>
<keyword evidence="3" id="KW-0863">Zinc-finger</keyword>
<dbReference type="GO" id="GO:0009725">
    <property type="term" value="P:response to hormone"/>
    <property type="evidence" value="ECO:0007669"/>
    <property type="project" value="UniProtKB-ARBA"/>
</dbReference>
<evidence type="ECO:0000256" key="4">
    <source>
        <dbReference type="ARBA" id="ARBA00022786"/>
    </source>
</evidence>
<dbReference type="InterPro" id="IPR000197">
    <property type="entry name" value="Znf_TAZ"/>
</dbReference>
<evidence type="ECO:0000256" key="3">
    <source>
        <dbReference type="ARBA" id="ARBA00022771"/>
    </source>
</evidence>
<dbReference type="Pfam" id="PF02135">
    <property type="entry name" value="zf-TAZ"/>
    <property type="match status" value="1"/>
</dbReference>
<dbReference type="SMART" id="SM00551">
    <property type="entry name" value="ZnF_TAZ"/>
    <property type="match status" value="1"/>
</dbReference>
<dbReference type="InterPro" id="IPR035898">
    <property type="entry name" value="TAZ_dom_sf"/>
</dbReference>
<dbReference type="InterPro" id="IPR011333">
    <property type="entry name" value="SKP1/BTB/POZ_sf"/>
</dbReference>
<evidence type="ECO:0000256" key="1">
    <source>
        <dbReference type="ARBA" id="ARBA00004906"/>
    </source>
</evidence>
<keyword evidence="8" id="KW-1185">Reference proteome</keyword>
<feature type="domain" description="BTB" evidence="6">
    <location>
        <begin position="30"/>
        <end position="93"/>
    </location>
</feature>
<dbReference type="Gene3D" id="3.30.710.10">
    <property type="entry name" value="Potassium Channel Kv1.1, Chain A"/>
    <property type="match status" value="1"/>
</dbReference>
<dbReference type="GO" id="GO:0009751">
    <property type="term" value="P:response to salicylic acid"/>
    <property type="evidence" value="ECO:0007669"/>
    <property type="project" value="UniProtKB-ARBA"/>
</dbReference>
<accession>A0A2I0AGI2</accession>
<dbReference type="FunFam" id="1.25.40.420:FF:000012">
    <property type="entry name" value="BTB/POZ and TAZ domain-containing protein 2"/>
    <property type="match status" value="1"/>
</dbReference>
<protein>
    <submittedName>
        <fullName evidence="7">BTB/POZ and TAZ domain-containing protein 1</fullName>
    </submittedName>
</protein>
<dbReference type="SMART" id="SM00225">
    <property type="entry name" value="BTB"/>
    <property type="match status" value="1"/>
</dbReference>
<dbReference type="PROSITE" id="PS50097">
    <property type="entry name" value="BTB"/>
    <property type="match status" value="1"/>
</dbReference>
<dbReference type="InterPro" id="IPR000210">
    <property type="entry name" value="BTB/POZ_dom"/>
</dbReference>
<dbReference type="Pfam" id="PF00651">
    <property type="entry name" value="BTB"/>
    <property type="match status" value="1"/>
</dbReference>
<dbReference type="PANTHER" id="PTHR46287:SF4">
    <property type="entry name" value="BTB_POZ AND TAZ DOMAIN-CONTAINING PROTEIN 2"/>
    <property type="match status" value="1"/>
</dbReference>
<evidence type="ECO:0000313" key="8">
    <source>
        <dbReference type="Proteomes" id="UP000236161"/>
    </source>
</evidence>
<dbReference type="GO" id="GO:0008270">
    <property type="term" value="F:zinc ion binding"/>
    <property type="evidence" value="ECO:0007669"/>
    <property type="project" value="UniProtKB-KW"/>
</dbReference>
<dbReference type="GO" id="GO:0005516">
    <property type="term" value="F:calmodulin binding"/>
    <property type="evidence" value="ECO:0007669"/>
    <property type="project" value="UniProtKB-ARBA"/>
</dbReference>